<organism evidence="2 3">
    <name type="scientific">Necator americanus</name>
    <name type="common">Human hookworm</name>
    <dbReference type="NCBI Taxonomy" id="51031"/>
    <lineage>
        <taxon>Eukaryota</taxon>
        <taxon>Metazoa</taxon>
        <taxon>Ecdysozoa</taxon>
        <taxon>Nematoda</taxon>
        <taxon>Chromadorea</taxon>
        <taxon>Rhabditida</taxon>
        <taxon>Rhabditina</taxon>
        <taxon>Rhabditomorpha</taxon>
        <taxon>Strongyloidea</taxon>
        <taxon>Ancylostomatidae</taxon>
        <taxon>Bunostominae</taxon>
        <taxon>Necator</taxon>
    </lineage>
</organism>
<gene>
    <name evidence="2" type="primary">Necator_chrI.g1267</name>
    <name evidence="2" type="ORF">RB195_005141</name>
</gene>
<feature type="region of interest" description="Disordered" evidence="1">
    <location>
        <begin position="17"/>
        <end position="45"/>
    </location>
</feature>
<proteinExistence type="predicted"/>
<evidence type="ECO:0000256" key="1">
    <source>
        <dbReference type="SAM" id="MobiDB-lite"/>
    </source>
</evidence>
<accession>A0ABR1BPC7</accession>
<reference evidence="2 3" key="1">
    <citation type="submission" date="2023-08" db="EMBL/GenBank/DDBJ databases">
        <title>A Necator americanus chromosomal reference genome.</title>
        <authorList>
            <person name="Ilik V."/>
            <person name="Petrzelkova K.J."/>
            <person name="Pardy F."/>
            <person name="Fuh T."/>
            <person name="Niatou-Singa F.S."/>
            <person name="Gouil Q."/>
            <person name="Baker L."/>
            <person name="Ritchie M.E."/>
            <person name="Jex A.R."/>
            <person name="Gazzola D."/>
            <person name="Li H."/>
            <person name="Toshio Fujiwara R."/>
            <person name="Zhan B."/>
            <person name="Aroian R.V."/>
            <person name="Pafco B."/>
            <person name="Schwarz E.M."/>
        </authorList>
    </citation>
    <scope>NUCLEOTIDE SEQUENCE [LARGE SCALE GENOMIC DNA]</scope>
    <source>
        <strain evidence="2 3">Aroian</strain>
        <tissue evidence="2">Whole animal</tissue>
    </source>
</reference>
<protein>
    <submittedName>
        <fullName evidence="2">Uncharacterized protein</fullName>
    </submittedName>
</protein>
<comment type="caution">
    <text evidence="2">The sequence shown here is derived from an EMBL/GenBank/DDBJ whole genome shotgun (WGS) entry which is preliminary data.</text>
</comment>
<sequence length="91" mass="10159">MLEEVPRKRFRVPQKYSRQTLGAVPRNRSERRPLGEVPLGLSPPHHTMSPCPGTYLPYHGDALSRLGCKYARQQSDDSVGRAYLNVGLIAG</sequence>
<evidence type="ECO:0000313" key="3">
    <source>
        <dbReference type="Proteomes" id="UP001303046"/>
    </source>
</evidence>
<dbReference type="Proteomes" id="UP001303046">
    <property type="component" value="Unassembled WGS sequence"/>
</dbReference>
<evidence type="ECO:0000313" key="2">
    <source>
        <dbReference type="EMBL" id="KAK6727250.1"/>
    </source>
</evidence>
<name>A0ABR1BPC7_NECAM</name>
<keyword evidence="3" id="KW-1185">Reference proteome</keyword>
<dbReference type="EMBL" id="JAVFWL010000001">
    <property type="protein sequence ID" value="KAK6727250.1"/>
    <property type="molecule type" value="Genomic_DNA"/>
</dbReference>